<accession>A0A369QAW1</accession>
<evidence type="ECO:0000259" key="2">
    <source>
        <dbReference type="Pfam" id="PF11160"/>
    </source>
</evidence>
<comment type="caution">
    <text evidence="3">The sequence shown here is derived from an EMBL/GenBank/DDBJ whole genome shotgun (WGS) entry which is preliminary data.</text>
</comment>
<evidence type="ECO:0000256" key="1">
    <source>
        <dbReference type="SAM" id="MobiDB-lite"/>
    </source>
</evidence>
<organism evidence="3 4">
    <name type="scientific">Alteripontixanthobacter maritimus</name>
    <dbReference type="NCBI Taxonomy" id="2161824"/>
    <lineage>
        <taxon>Bacteria</taxon>
        <taxon>Pseudomonadati</taxon>
        <taxon>Pseudomonadota</taxon>
        <taxon>Alphaproteobacteria</taxon>
        <taxon>Sphingomonadales</taxon>
        <taxon>Erythrobacteraceae</taxon>
        <taxon>Alteripontixanthobacter</taxon>
    </lineage>
</organism>
<dbReference type="RefSeq" id="WP_115366790.1">
    <property type="nucleotide sequence ID" value="NZ_QBKA01000002.1"/>
</dbReference>
<name>A0A369QAW1_9SPHN</name>
<keyword evidence="4" id="KW-1185">Reference proteome</keyword>
<protein>
    <recommendedName>
        <fullName evidence="2">Hypervirulence associated protein TUDOR domain-containing protein</fullName>
    </recommendedName>
</protein>
<dbReference type="Proteomes" id="UP000253727">
    <property type="component" value="Unassembled WGS sequence"/>
</dbReference>
<gene>
    <name evidence="3" type="ORF">HME9302_01890</name>
</gene>
<feature type="domain" description="Hypervirulence associated protein TUDOR" evidence="2">
    <location>
        <begin position="11"/>
        <end position="71"/>
    </location>
</feature>
<sequence length="77" mass="8799">MSNSNSFQTNQYVKWNWGNGEGKGQIEDRFEKEVTRTLQGTEVTKDGDDDNPAYLIKQEDGDKVLKRGSELSAWDKD</sequence>
<dbReference type="EMBL" id="QBKA01000002">
    <property type="protein sequence ID" value="RDC60675.1"/>
    <property type="molecule type" value="Genomic_DNA"/>
</dbReference>
<evidence type="ECO:0000313" key="4">
    <source>
        <dbReference type="Proteomes" id="UP000253727"/>
    </source>
</evidence>
<dbReference type="InterPro" id="IPR021331">
    <property type="entry name" value="Hva1_TUDOR"/>
</dbReference>
<reference evidence="3 4" key="1">
    <citation type="submission" date="2018-04" db="EMBL/GenBank/DDBJ databases">
        <title>Altererythrobacter sp. HME9302 genome sequencing and assembly.</title>
        <authorList>
            <person name="Kang H."/>
            <person name="Kim H."/>
            <person name="Joh K."/>
        </authorList>
    </citation>
    <scope>NUCLEOTIDE SEQUENCE [LARGE SCALE GENOMIC DNA]</scope>
    <source>
        <strain evidence="3 4">HME9302</strain>
    </source>
</reference>
<dbReference type="AlphaFoldDB" id="A0A369QAW1"/>
<dbReference type="OrthoDB" id="283968at2"/>
<dbReference type="Pfam" id="PF11160">
    <property type="entry name" value="Hva1_TUDOR"/>
    <property type="match status" value="1"/>
</dbReference>
<evidence type="ECO:0000313" key="3">
    <source>
        <dbReference type="EMBL" id="RDC60675.1"/>
    </source>
</evidence>
<proteinExistence type="predicted"/>
<feature type="region of interest" description="Disordered" evidence="1">
    <location>
        <begin position="40"/>
        <end position="61"/>
    </location>
</feature>